<evidence type="ECO:0000313" key="3">
    <source>
        <dbReference type="EMBL" id="GMH54616.1"/>
    </source>
</evidence>
<dbReference type="SUPFAM" id="SSF82185">
    <property type="entry name" value="Histone H3 K4-specific methyltransferase SET7/9 N-terminal domain"/>
    <property type="match status" value="2"/>
</dbReference>
<accession>A0A9W6ZLV3</accession>
<dbReference type="SUPFAM" id="SSF50965">
    <property type="entry name" value="Galactose oxidase, central domain"/>
    <property type="match status" value="1"/>
</dbReference>
<keyword evidence="1" id="KW-0677">Repeat</keyword>
<dbReference type="SMART" id="SM00698">
    <property type="entry name" value="MORN"/>
    <property type="match status" value="7"/>
</dbReference>
<dbReference type="InterPro" id="IPR003409">
    <property type="entry name" value="MORN"/>
</dbReference>
<gene>
    <name evidence="3" type="ORF">TL16_g01711</name>
</gene>
<dbReference type="Gene3D" id="2.120.10.80">
    <property type="entry name" value="Kelch-type beta propeller"/>
    <property type="match status" value="2"/>
</dbReference>
<dbReference type="GO" id="GO:0005829">
    <property type="term" value="C:cytosol"/>
    <property type="evidence" value="ECO:0007669"/>
    <property type="project" value="TreeGrafter"/>
</dbReference>
<dbReference type="EMBL" id="BLQM01000039">
    <property type="protein sequence ID" value="GMH54616.1"/>
    <property type="molecule type" value="Genomic_DNA"/>
</dbReference>
<feature type="region of interest" description="Disordered" evidence="2">
    <location>
        <begin position="124"/>
        <end position="151"/>
    </location>
</feature>
<dbReference type="InterPro" id="IPR011043">
    <property type="entry name" value="Gal_Oxase/kelch_b-propeller"/>
</dbReference>
<proteinExistence type="predicted"/>
<dbReference type="Pfam" id="PF02493">
    <property type="entry name" value="MORN"/>
    <property type="match status" value="7"/>
</dbReference>
<comment type="caution">
    <text evidence="3">The sequence shown here is derived from an EMBL/GenBank/DDBJ whole genome shotgun (WGS) entry which is preliminary data.</text>
</comment>
<name>A0A9W6ZLV3_9STRA</name>
<evidence type="ECO:0000256" key="2">
    <source>
        <dbReference type="SAM" id="MobiDB-lite"/>
    </source>
</evidence>
<dbReference type="InterPro" id="IPR015915">
    <property type="entry name" value="Kelch-typ_b-propeller"/>
</dbReference>
<organism evidence="3 4">
    <name type="scientific">Triparma laevis f. inornata</name>
    <dbReference type="NCBI Taxonomy" id="1714386"/>
    <lineage>
        <taxon>Eukaryota</taxon>
        <taxon>Sar</taxon>
        <taxon>Stramenopiles</taxon>
        <taxon>Ochrophyta</taxon>
        <taxon>Bolidophyceae</taxon>
        <taxon>Parmales</taxon>
        <taxon>Triparmaceae</taxon>
        <taxon>Triparma</taxon>
    </lineage>
</organism>
<dbReference type="SUPFAM" id="SSF117281">
    <property type="entry name" value="Kelch motif"/>
    <property type="match status" value="1"/>
</dbReference>
<dbReference type="AlphaFoldDB" id="A0A9W6ZLV3"/>
<dbReference type="PANTHER" id="PTHR43215:SF14">
    <property type="entry name" value="RADIAL SPOKE HEAD 1 HOMOLOG"/>
    <property type="match status" value="1"/>
</dbReference>
<dbReference type="Proteomes" id="UP001162640">
    <property type="component" value="Unassembled WGS sequence"/>
</dbReference>
<dbReference type="PANTHER" id="PTHR43215">
    <property type="entry name" value="RADIAL SPOKE HEAD 1 HOMOLOG"/>
    <property type="match status" value="1"/>
</dbReference>
<sequence>MPVPAWTSSPPNDTPILNPSVAKVQQVTFLLGGYNGSDEMDMAASCLKDNNSGSWCYVEMSGDVPSSRTLTSAAGVDDKIFVFGGESLESGETDNDLYEGAVVGSCIEWIKRSAEDMIVENKVQKPTNTEGGEGDAPTPAAPVRKGKPAWPAARKGHGACLATTKNNSKMMFMCGGNVGSGHSWLFDPNTRSWADGKTSGKIPFPLTKFSLVGGENGSYAAVSGGINGTGNVSSSISIIDFETMSWSSVKGGLPSGIHGHVSCWLLNPNGVTLAAGVSAASLARSEGKEGEEGEPVAPPVKKDKGLWKAGEEGIEWCLVVFGGAGGAGEGEVNVVDRGGAVESLSVEGVCGEPGRWGSGAAVVNDGRDCIVVGGSLEGSRFSDAFRLTLWNPDPPMVVEEEEEEQREAGYEEKQFADGFYKGIVVDGKKCGGGVQTFTNGDIYEGKWENDTMNGGGCMVFKDGGGYEGVWEGGKRSGEGKMDWPEGREGDVITTLVQFEGAWELDEPHGDGVGLFVDGYQYEGNFVSGLPHGRGALFYPEGGECEGLFQDGQCLSGKEIDKDGVRYEGKFCKGLRAVKKGDGLLVGVDGSTYEGGFRSGKKNGFGTFVDGKTGCTYVGKWVGGMRNGNGTESSASGAKWVGTWSDDLKHGVGVFTKADGVGVVKGVWVKGELKEVEVGGGEGGAAEEKKD</sequence>
<dbReference type="Gene3D" id="2.20.110.10">
    <property type="entry name" value="Histone H3 K4-specific methyltransferase SET7/9 N-terminal domain"/>
    <property type="match status" value="3"/>
</dbReference>
<evidence type="ECO:0000313" key="4">
    <source>
        <dbReference type="Proteomes" id="UP001162640"/>
    </source>
</evidence>
<evidence type="ECO:0000256" key="1">
    <source>
        <dbReference type="ARBA" id="ARBA00022737"/>
    </source>
</evidence>
<reference evidence="4" key="1">
    <citation type="journal article" date="2023" name="Commun. Biol.">
        <title>Genome analysis of Parmales, the sister group of diatoms, reveals the evolutionary specialization of diatoms from phago-mixotrophs to photoautotrophs.</title>
        <authorList>
            <person name="Ban H."/>
            <person name="Sato S."/>
            <person name="Yoshikawa S."/>
            <person name="Yamada K."/>
            <person name="Nakamura Y."/>
            <person name="Ichinomiya M."/>
            <person name="Sato N."/>
            <person name="Blanc-Mathieu R."/>
            <person name="Endo H."/>
            <person name="Kuwata A."/>
            <person name="Ogata H."/>
        </authorList>
    </citation>
    <scope>NUCLEOTIDE SEQUENCE [LARGE SCALE GENOMIC DNA]</scope>
</reference>
<protein>
    <submittedName>
        <fullName evidence="3">Uncharacterized protein</fullName>
    </submittedName>
</protein>